<evidence type="ECO:0000313" key="1">
    <source>
        <dbReference type="EMBL" id="KAA6358482.1"/>
    </source>
</evidence>
<protein>
    <submittedName>
        <fullName evidence="1">Uncharacterized protein</fullName>
    </submittedName>
</protein>
<feature type="non-terminal residue" evidence="1">
    <location>
        <position position="179"/>
    </location>
</feature>
<organism evidence="1 2">
    <name type="scientific">Streblomastix strix</name>
    <dbReference type="NCBI Taxonomy" id="222440"/>
    <lineage>
        <taxon>Eukaryota</taxon>
        <taxon>Metamonada</taxon>
        <taxon>Preaxostyla</taxon>
        <taxon>Oxymonadida</taxon>
        <taxon>Streblomastigidae</taxon>
        <taxon>Streblomastix</taxon>
    </lineage>
</organism>
<proteinExistence type="predicted"/>
<accession>A0A5J4TKT9</accession>
<dbReference type="Proteomes" id="UP000324800">
    <property type="component" value="Unassembled WGS sequence"/>
</dbReference>
<dbReference type="EMBL" id="SNRW01029790">
    <property type="protein sequence ID" value="KAA6358482.1"/>
    <property type="molecule type" value="Genomic_DNA"/>
</dbReference>
<reference evidence="1 2" key="1">
    <citation type="submission" date="2019-03" db="EMBL/GenBank/DDBJ databases">
        <title>Single cell metagenomics reveals metabolic interactions within the superorganism composed of flagellate Streblomastix strix and complex community of Bacteroidetes bacteria on its surface.</title>
        <authorList>
            <person name="Treitli S.C."/>
            <person name="Kolisko M."/>
            <person name="Husnik F."/>
            <person name="Keeling P."/>
            <person name="Hampl V."/>
        </authorList>
    </citation>
    <scope>NUCLEOTIDE SEQUENCE [LARGE SCALE GENOMIC DNA]</scope>
    <source>
        <strain evidence="1">ST1C</strain>
    </source>
</reference>
<dbReference type="AlphaFoldDB" id="A0A5J4TKT9"/>
<sequence length="179" mass="20632">MKTEKHYQSCSTCPNPKLRPFRQIKVLLRQPSIRMTSPFHGESRCAQTVHVEQANDIQGPNLEISGDVQHFFKNRVTTKDYFSSSGQQQSGAAQILYEAQQLRRKRAQKTEQQLASVESRETRQVEPSMTYIVGMRRSIAEWNIELHATEGLRKLLVAQAWRKNPNWAQYCLFDIGSHG</sequence>
<name>A0A5J4TKT9_9EUKA</name>
<evidence type="ECO:0000313" key="2">
    <source>
        <dbReference type="Proteomes" id="UP000324800"/>
    </source>
</evidence>
<gene>
    <name evidence="1" type="ORF">EZS28_045991</name>
</gene>
<comment type="caution">
    <text evidence="1">The sequence shown here is derived from an EMBL/GenBank/DDBJ whole genome shotgun (WGS) entry which is preliminary data.</text>
</comment>